<keyword evidence="2" id="KW-0238">DNA-binding</keyword>
<evidence type="ECO:0000256" key="1">
    <source>
        <dbReference type="ARBA" id="ARBA00023015"/>
    </source>
</evidence>
<dbReference type="InterPro" id="IPR000792">
    <property type="entry name" value="Tscrpt_reg_LuxR_C"/>
</dbReference>
<evidence type="ECO:0000313" key="5">
    <source>
        <dbReference type="EMBL" id="GIE47140.1"/>
    </source>
</evidence>
<dbReference type="Gene3D" id="3.40.50.300">
    <property type="entry name" value="P-loop containing nucleotide triphosphate hydrolases"/>
    <property type="match status" value="1"/>
</dbReference>
<feature type="domain" description="HTH luxR-type" evidence="4">
    <location>
        <begin position="818"/>
        <end position="883"/>
    </location>
</feature>
<accession>A0A919JD13</accession>
<gene>
    <name evidence="5" type="ORF">Ani05nite_06740</name>
</gene>
<dbReference type="InterPro" id="IPR011990">
    <property type="entry name" value="TPR-like_helical_dom_sf"/>
</dbReference>
<keyword evidence="1" id="KW-0805">Transcription regulation</keyword>
<dbReference type="SMART" id="SM00421">
    <property type="entry name" value="HTH_LUXR"/>
    <property type="match status" value="1"/>
</dbReference>
<keyword evidence="3" id="KW-0804">Transcription</keyword>
<dbReference type="AlphaFoldDB" id="A0A919JD13"/>
<dbReference type="InterPro" id="IPR059106">
    <property type="entry name" value="WHD_MalT"/>
</dbReference>
<dbReference type="PANTHER" id="PTHR44688:SF16">
    <property type="entry name" value="DNA-BINDING TRANSCRIPTIONAL ACTIVATOR DEVR_DOSR"/>
    <property type="match status" value="1"/>
</dbReference>
<proteinExistence type="predicted"/>
<dbReference type="Gene3D" id="1.10.10.10">
    <property type="entry name" value="Winged helix-like DNA-binding domain superfamily/Winged helix DNA-binding domain"/>
    <property type="match status" value="1"/>
</dbReference>
<comment type="caution">
    <text evidence="5">The sequence shown here is derived from an EMBL/GenBank/DDBJ whole genome shotgun (WGS) entry which is preliminary data.</text>
</comment>
<dbReference type="PROSITE" id="PS50043">
    <property type="entry name" value="HTH_LUXR_2"/>
    <property type="match status" value="1"/>
</dbReference>
<dbReference type="InterPro" id="IPR036388">
    <property type="entry name" value="WH-like_DNA-bd_sf"/>
</dbReference>
<dbReference type="Proteomes" id="UP000647172">
    <property type="component" value="Unassembled WGS sequence"/>
</dbReference>
<protein>
    <submittedName>
        <fullName evidence="5">Transcriptional regulator</fullName>
    </submittedName>
</protein>
<dbReference type="EMBL" id="BOMQ01000008">
    <property type="protein sequence ID" value="GIE47140.1"/>
    <property type="molecule type" value="Genomic_DNA"/>
</dbReference>
<dbReference type="SUPFAM" id="SSF46894">
    <property type="entry name" value="C-terminal effector domain of the bipartite response regulators"/>
    <property type="match status" value="1"/>
</dbReference>
<evidence type="ECO:0000256" key="3">
    <source>
        <dbReference type="ARBA" id="ARBA00023163"/>
    </source>
</evidence>
<dbReference type="PANTHER" id="PTHR44688">
    <property type="entry name" value="DNA-BINDING TRANSCRIPTIONAL ACTIVATOR DEVR_DOSR"/>
    <property type="match status" value="1"/>
</dbReference>
<dbReference type="InterPro" id="IPR016032">
    <property type="entry name" value="Sig_transdc_resp-reg_C-effctor"/>
</dbReference>
<reference evidence="5" key="1">
    <citation type="submission" date="2021-01" db="EMBL/GenBank/DDBJ databases">
        <title>Whole genome shotgun sequence of Actinoplanes nipponensis NBRC 14063.</title>
        <authorList>
            <person name="Komaki H."/>
            <person name="Tamura T."/>
        </authorList>
    </citation>
    <scope>NUCLEOTIDE SEQUENCE</scope>
    <source>
        <strain evidence="5">NBRC 14063</strain>
    </source>
</reference>
<dbReference type="SUPFAM" id="SSF48452">
    <property type="entry name" value="TPR-like"/>
    <property type="match status" value="1"/>
</dbReference>
<keyword evidence="6" id="KW-1185">Reference proteome</keyword>
<dbReference type="GO" id="GO:0006355">
    <property type="term" value="P:regulation of DNA-templated transcription"/>
    <property type="evidence" value="ECO:0007669"/>
    <property type="project" value="InterPro"/>
</dbReference>
<dbReference type="Pfam" id="PF25873">
    <property type="entry name" value="WHD_MalT"/>
    <property type="match status" value="1"/>
</dbReference>
<dbReference type="SUPFAM" id="SSF52540">
    <property type="entry name" value="P-loop containing nucleoside triphosphate hydrolases"/>
    <property type="match status" value="1"/>
</dbReference>
<evidence type="ECO:0000259" key="4">
    <source>
        <dbReference type="PROSITE" id="PS50043"/>
    </source>
</evidence>
<organism evidence="5 6">
    <name type="scientific">Actinoplanes nipponensis</name>
    <dbReference type="NCBI Taxonomy" id="135950"/>
    <lineage>
        <taxon>Bacteria</taxon>
        <taxon>Bacillati</taxon>
        <taxon>Actinomycetota</taxon>
        <taxon>Actinomycetes</taxon>
        <taxon>Micromonosporales</taxon>
        <taxon>Micromonosporaceae</taxon>
        <taxon>Actinoplanes</taxon>
    </lineage>
</organism>
<dbReference type="GO" id="GO:0003677">
    <property type="term" value="F:DNA binding"/>
    <property type="evidence" value="ECO:0007669"/>
    <property type="project" value="UniProtKB-KW"/>
</dbReference>
<sequence length="885" mass="95697">MRAVPFAMISETDRATTADPLLRSRFTVPDRPPFVVTRPRLVDRLRRSDAPVTMVVGPPGSGKTQLVASWVSELTTTDPVAWITLEDGDQTCPFWTMVVEALRGAGLEISRSLASSSVTTPVDRSFLVRLAAELTRLDRPAVLVLDGVCDLAGTRWATELEFVLRHTAPLLRLVLIGRWDPPLPTHRYRLAGRLLEIRSADLAFTAKEADKLLGLHGVHLSAPKLSSLLEHTEGWAAGLRLFAMALQGRQDADDVVDTITGNEATIAEYFFDEVLRTQPAHVRSFLLDISILDTFSAELAEAVSGRADARGILADLERRNAFVQPSAEFSAVYRFHRLFAELLFAQLLCAAPERLRPLHRRAAAWFAERGQTVEAVSHAAKAADWDTAAEVVIDHYAIGRLLIEGSAGRLGSVLRQLPAVRDSPQAALVAGALALADGAADDCARHLLRVRPGPGAPVGELAVVVSELVLRVLLADARGAEEQVLTCGSAADEALAQVPADHLGRHPELSVLLLAAKGRAQSHRGAIDAAAVTFTRAIAQETPDAHIPRMACLEHLSLIEAHRGRLGHAERLADEAIDLAERCGVPAGRRPVTAHIALAWVAMERYDVDGAGHHLRIADQRHGPGTAPLTTAAMALVKSRRLQARGELRGAAKLLEDADAGTAPFWLTREIVLARARLLITVGRPGEALGLIDALSAPDLPGVRVTQAAALVAVGDAERAREVLRPVLAAVGLPSPVVVESWLVMATVAAHDGDVEQARTALGQALRHAIPEAQRRSVHQVWAQLRRLLRDDDDLAEQHRVLQGAARGDGRPRTPDTGPLLVEPLSRREMEVLQGIAAMLPTEEIAARLYVSINTVKTHVRSILRKLCASRRNEAVRRARSLGLL</sequence>
<dbReference type="InterPro" id="IPR041664">
    <property type="entry name" value="AAA_16"/>
</dbReference>
<dbReference type="PRINTS" id="PR00038">
    <property type="entry name" value="HTHLUXR"/>
</dbReference>
<evidence type="ECO:0000256" key="2">
    <source>
        <dbReference type="ARBA" id="ARBA00023125"/>
    </source>
</evidence>
<evidence type="ECO:0000313" key="6">
    <source>
        <dbReference type="Proteomes" id="UP000647172"/>
    </source>
</evidence>
<name>A0A919JD13_9ACTN</name>
<dbReference type="Gene3D" id="1.25.40.10">
    <property type="entry name" value="Tetratricopeptide repeat domain"/>
    <property type="match status" value="1"/>
</dbReference>
<dbReference type="InterPro" id="IPR027417">
    <property type="entry name" value="P-loop_NTPase"/>
</dbReference>
<dbReference type="CDD" id="cd06170">
    <property type="entry name" value="LuxR_C_like"/>
    <property type="match status" value="1"/>
</dbReference>
<dbReference type="Pfam" id="PF13191">
    <property type="entry name" value="AAA_16"/>
    <property type="match status" value="1"/>
</dbReference>
<dbReference type="Pfam" id="PF00196">
    <property type="entry name" value="GerE"/>
    <property type="match status" value="1"/>
</dbReference>